<keyword evidence="3" id="KW-1185">Reference proteome</keyword>
<comment type="caution">
    <text evidence="2">The sequence shown here is derived from an EMBL/GenBank/DDBJ whole genome shotgun (WGS) entry which is preliminary data.</text>
</comment>
<dbReference type="AlphaFoldDB" id="A0A0M9AS68"/>
<reference evidence="2 3" key="1">
    <citation type="submission" date="2015-08" db="EMBL/GenBank/DDBJ databases">
        <title>Genomes of Isolates from Cabo Rojo, PR.</title>
        <authorList>
            <person name="Sanchez-Nieves R.L."/>
            <person name="Montalvo-Rodriguez R."/>
        </authorList>
    </citation>
    <scope>NUCLEOTIDE SEQUENCE [LARGE SCALE GENOMIC DNA]</scope>
    <source>
        <strain evidence="2 3">5</strain>
    </source>
</reference>
<dbReference type="Proteomes" id="UP000037747">
    <property type="component" value="Unassembled WGS sequence"/>
</dbReference>
<dbReference type="EMBL" id="LIST01000003">
    <property type="protein sequence ID" value="KOX96715.1"/>
    <property type="molecule type" value="Genomic_DNA"/>
</dbReference>
<feature type="domain" description="NTP pyrophosphohydrolase MazG-like" evidence="1">
    <location>
        <begin position="27"/>
        <end position="90"/>
    </location>
</feature>
<keyword evidence="2" id="KW-0378">Hydrolase</keyword>
<dbReference type="RefSeq" id="WP_053771884.1">
    <property type="nucleotide sequence ID" value="NZ_LIST01000003.1"/>
</dbReference>
<name>A0A0M9AS68_9EURY</name>
<dbReference type="InterPro" id="IPR004518">
    <property type="entry name" value="MazG-like_dom"/>
</dbReference>
<dbReference type="Gene3D" id="1.10.287.1080">
    <property type="entry name" value="MazG-like"/>
    <property type="match status" value="1"/>
</dbReference>
<proteinExistence type="predicted"/>
<gene>
    <name evidence="2" type="ORF">AMR74_09855</name>
</gene>
<evidence type="ECO:0000259" key="1">
    <source>
        <dbReference type="Pfam" id="PF03819"/>
    </source>
</evidence>
<evidence type="ECO:0000313" key="2">
    <source>
        <dbReference type="EMBL" id="KOX96715.1"/>
    </source>
</evidence>
<dbReference type="STRING" id="1765655.AMR74_09855"/>
<accession>A0A0M9AS68</accession>
<protein>
    <submittedName>
        <fullName evidence="2">Nucleotide pyrophosphohydrolase</fullName>
    </submittedName>
</protein>
<dbReference type="GO" id="GO:0016787">
    <property type="term" value="F:hydrolase activity"/>
    <property type="evidence" value="ECO:0007669"/>
    <property type="project" value="UniProtKB-KW"/>
</dbReference>
<dbReference type="PATRIC" id="fig|1705389.3.peg.2757"/>
<dbReference type="OrthoDB" id="85269at2157"/>
<dbReference type="SUPFAM" id="SSF101386">
    <property type="entry name" value="all-alpha NTP pyrophosphatases"/>
    <property type="match status" value="1"/>
</dbReference>
<evidence type="ECO:0000313" key="3">
    <source>
        <dbReference type="Proteomes" id="UP000037747"/>
    </source>
</evidence>
<sequence length="101" mass="10521">MDEQDRVAAFVAEYGLETDLAYRVLDLESEVGEVAKEVATSTDYGEDPDAAAIATDEVGDALFALLALADAADIDADAALDESLAKYESRIESSGDAGSGQ</sequence>
<dbReference type="Pfam" id="PF03819">
    <property type="entry name" value="MazG"/>
    <property type="match status" value="1"/>
</dbReference>
<organism evidence="2 3">
    <name type="scientific">Halorubrum tropicale</name>
    <dbReference type="NCBI Taxonomy" id="1765655"/>
    <lineage>
        <taxon>Archaea</taxon>
        <taxon>Methanobacteriati</taxon>
        <taxon>Methanobacteriota</taxon>
        <taxon>Stenosarchaea group</taxon>
        <taxon>Halobacteria</taxon>
        <taxon>Halobacteriales</taxon>
        <taxon>Haloferacaceae</taxon>
        <taxon>Halorubrum</taxon>
    </lineage>
</organism>